<name>X1MY00_9ZZZZ</name>
<protein>
    <submittedName>
        <fullName evidence="2">Uncharacterized protein</fullName>
    </submittedName>
</protein>
<keyword evidence="1" id="KW-0175">Coiled coil</keyword>
<proteinExistence type="predicted"/>
<sequence length="67" mass="7883">MNSINYDEQIKQIENEINKLKDEMEVVTKEFLDKTKIFACEWYKKSIEDAVIKSPEITKSLGESKLK</sequence>
<gene>
    <name evidence="2" type="ORF">S06H3_35432</name>
</gene>
<evidence type="ECO:0000313" key="2">
    <source>
        <dbReference type="EMBL" id="GAI22916.1"/>
    </source>
</evidence>
<evidence type="ECO:0000256" key="1">
    <source>
        <dbReference type="SAM" id="Coils"/>
    </source>
</evidence>
<reference evidence="2" key="1">
    <citation type="journal article" date="2014" name="Front. Microbiol.">
        <title>High frequency of phylogenetically diverse reductive dehalogenase-homologous genes in deep subseafloor sedimentary metagenomes.</title>
        <authorList>
            <person name="Kawai M."/>
            <person name="Futagami T."/>
            <person name="Toyoda A."/>
            <person name="Takaki Y."/>
            <person name="Nishi S."/>
            <person name="Hori S."/>
            <person name="Arai W."/>
            <person name="Tsubouchi T."/>
            <person name="Morono Y."/>
            <person name="Uchiyama I."/>
            <person name="Ito T."/>
            <person name="Fujiyama A."/>
            <person name="Inagaki F."/>
            <person name="Takami H."/>
        </authorList>
    </citation>
    <scope>NUCLEOTIDE SEQUENCE</scope>
    <source>
        <strain evidence="2">Expedition CK06-06</strain>
    </source>
</reference>
<feature type="coiled-coil region" evidence="1">
    <location>
        <begin position="3"/>
        <end position="30"/>
    </location>
</feature>
<comment type="caution">
    <text evidence="2">The sequence shown here is derived from an EMBL/GenBank/DDBJ whole genome shotgun (WGS) entry which is preliminary data.</text>
</comment>
<dbReference type="AlphaFoldDB" id="X1MY00"/>
<feature type="non-terminal residue" evidence="2">
    <location>
        <position position="67"/>
    </location>
</feature>
<dbReference type="EMBL" id="BARV01021373">
    <property type="protein sequence ID" value="GAI22916.1"/>
    <property type="molecule type" value="Genomic_DNA"/>
</dbReference>
<organism evidence="2">
    <name type="scientific">marine sediment metagenome</name>
    <dbReference type="NCBI Taxonomy" id="412755"/>
    <lineage>
        <taxon>unclassified sequences</taxon>
        <taxon>metagenomes</taxon>
        <taxon>ecological metagenomes</taxon>
    </lineage>
</organism>
<accession>X1MY00</accession>